<protein>
    <submittedName>
        <fullName evidence="2">Uncharacterized protein</fullName>
    </submittedName>
</protein>
<comment type="caution">
    <text evidence="2">The sequence shown here is derived from an EMBL/GenBank/DDBJ whole genome shotgun (WGS) entry which is preliminary data.</text>
</comment>
<organism evidence="2 3">
    <name type="scientific">Tabrizicola oligotrophica</name>
    <dbReference type="NCBI Taxonomy" id="2710650"/>
    <lineage>
        <taxon>Bacteria</taxon>
        <taxon>Pseudomonadati</taxon>
        <taxon>Pseudomonadota</taxon>
        <taxon>Alphaproteobacteria</taxon>
        <taxon>Rhodobacterales</taxon>
        <taxon>Paracoccaceae</taxon>
        <taxon>Tabrizicola</taxon>
    </lineage>
</organism>
<evidence type="ECO:0000313" key="2">
    <source>
        <dbReference type="EMBL" id="NEY89814.1"/>
    </source>
</evidence>
<dbReference type="RefSeq" id="WP_164623850.1">
    <property type="nucleotide sequence ID" value="NZ_JAAIVJ010000002.1"/>
</dbReference>
<accession>A0A6M0QSI5</accession>
<reference evidence="2 3" key="1">
    <citation type="submission" date="2020-02" db="EMBL/GenBank/DDBJ databases">
        <authorList>
            <person name="Chen W.-M."/>
        </authorList>
    </citation>
    <scope>NUCLEOTIDE SEQUENCE [LARGE SCALE GENOMIC DNA]</scope>
    <source>
        <strain evidence="2 3">KMS-5</strain>
    </source>
</reference>
<evidence type="ECO:0000256" key="1">
    <source>
        <dbReference type="SAM" id="MobiDB-lite"/>
    </source>
</evidence>
<dbReference type="EMBL" id="JAAIVJ010000002">
    <property type="protein sequence ID" value="NEY89814.1"/>
    <property type="molecule type" value="Genomic_DNA"/>
</dbReference>
<proteinExistence type="predicted"/>
<feature type="region of interest" description="Disordered" evidence="1">
    <location>
        <begin position="73"/>
        <end position="93"/>
    </location>
</feature>
<keyword evidence="3" id="KW-1185">Reference proteome</keyword>
<dbReference type="AlphaFoldDB" id="A0A6M0QSI5"/>
<name>A0A6M0QSI5_9RHOB</name>
<evidence type="ECO:0000313" key="3">
    <source>
        <dbReference type="Proteomes" id="UP000477782"/>
    </source>
</evidence>
<sequence length="93" mass="10457">MTCIKICSPEGKKVERFIHEIHRRLNRRTARSHDDAIVRFARPNGRRVGQADRDATPDTGFLPCIRKGDLHESDGTGLRAGVPARRNGVQVLE</sequence>
<gene>
    <name evidence="2" type="ORF">G4Z14_05835</name>
</gene>
<dbReference type="Proteomes" id="UP000477782">
    <property type="component" value="Unassembled WGS sequence"/>
</dbReference>